<evidence type="ECO:0000313" key="8">
    <source>
        <dbReference type="Proteomes" id="UP000194151"/>
    </source>
</evidence>
<keyword evidence="2" id="KW-0378">Hydrolase</keyword>
<evidence type="ECO:0000313" key="7">
    <source>
        <dbReference type="EMBL" id="ARP79533.1"/>
    </source>
</evidence>
<evidence type="ECO:0000256" key="1">
    <source>
        <dbReference type="ARBA" id="ARBA00022723"/>
    </source>
</evidence>
<dbReference type="InterPro" id="IPR004843">
    <property type="entry name" value="Calcineurin-like_PHP"/>
</dbReference>
<dbReference type="STRING" id="1416806.CAL12_00950"/>
<dbReference type="Proteomes" id="UP000194151">
    <property type="component" value="Chromosome"/>
</dbReference>
<feature type="compositionally biased region" description="Low complexity" evidence="5">
    <location>
        <begin position="17"/>
        <end position="31"/>
    </location>
</feature>
<dbReference type="CDD" id="cd07402">
    <property type="entry name" value="MPP_GpdQ"/>
    <property type="match status" value="1"/>
</dbReference>
<proteinExistence type="inferred from homology"/>
<evidence type="ECO:0000256" key="4">
    <source>
        <dbReference type="ARBA" id="ARBA00025742"/>
    </source>
</evidence>
<dbReference type="PANTHER" id="PTHR42988">
    <property type="entry name" value="PHOSPHOHYDROLASE"/>
    <property type="match status" value="1"/>
</dbReference>
<dbReference type="EMBL" id="CP021108">
    <property type="protein sequence ID" value="ARP79533.1"/>
    <property type="molecule type" value="Genomic_DNA"/>
</dbReference>
<dbReference type="Gene3D" id="3.60.21.10">
    <property type="match status" value="1"/>
</dbReference>
<accession>A0A1W6YG67</accession>
<evidence type="ECO:0000256" key="5">
    <source>
        <dbReference type="SAM" id="MobiDB-lite"/>
    </source>
</evidence>
<evidence type="ECO:0000256" key="2">
    <source>
        <dbReference type="ARBA" id="ARBA00022801"/>
    </source>
</evidence>
<keyword evidence="1" id="KW-0479">Metal-binding</keyword>
<dbReference type="GO" id="GO:0004112">
    <property type="term" value="F:cyclic-nucleotide phosphodiesterase activity"/>
    <property type="evidence" value="ECO:0007669"/>
    <property type="project" value="InterPro"/>
</dbReference>
<dbReference type="KEGG" id="bgv:CAL12_00950"/>
<dbReference type="InterPro" id="IPR050884">
    <property type="entry name" value="CNP_phosphodiesterase-III"/>
</dbReference>
<comment type="similarity">
    <text evidence="4">Belongs to the cyclic nucleotide phosphodiesterase class-III family.</text>
</comment>
<dbReference type="PANTHER" id="PTHR42988:SF2">
    <property type="entry name" value="CYCLIC NUCLEOTIDE PHOSPHODIESTERASE CBUA0032-RELATED"/>
    <property type="match status" value="1"/>
</dbReference>
<feature type="domain" description="Calcineurin-like phosphoesterase" evidence="6">
    <location>
        <begin position="46"/>
        <end position="230"/>
    </location>
</feature>
<dbReference type="GO" id="GO:0046872">
    <property type="term" value="F:metal ion binding"/>
    <property type="evidence" value="ECO:0007669"/>
    <property type="project" value="UniProtKB-KW"/>
</dbReference>
<dbReference type="AlphaFoldDB" id="A0A1W6YG67"/>
<sequence length="326" mass="35151">MDAHTSEPPLHTIPKLSAASPARAAKAPKTARAADGERADGAPALVVQLTDPHLYAAPAVMLGVNTDASLRAVVSAIRRDHGDADLLLATGDLSQDGSDMSYHRFAEAVAPLGVPVRCLPGNHDAPAALKRALGAWTEPVTDIGPWRIVTLDSHVAGSNAGHLERDQFELLDHALGTAQGRPALVAMHHNAVQISADWRDAMMLDNAAELFRHLTRWGNARILLWGHVHQDFDRRRGNVRMLATPSTCFQFTIRDGRHRLDPQPAGYRWMKLYPDGSIATGVRRLDAALWRALLQEWNEPEEAPMPMPCEAAPDVAAAPAGIAGGA</sequence>
<reference evidence="7 8" key="1">
    <citation type="submission" date="2017-05" db="EMBL/GenBank/DDBJ databases">
        <title>Complete and WGS of Bordetella genogroups.</title>
        <authorList>
            <person name="Spilker T."/>
            <person name="LiPuma J."/>
        </authorList>
    </citation>
    <scope>NUCLEOTIDE SEQUENCE [LARGE SCALE GENOMIC DNA]</scope>
    <source>
        <strain evidence="7 8">AU19157</strain>
    </source>
</reference>
<feature type="region of interest" description="Disordered" evidence="5">
    <location>
        <begin position="1"/>
        <end position="37"/>
    </location>
</feature>
<dbReference type="InterPro" id="IPR029052">
    <property type="entry name" value="Metallo-depent_PP-like"/>
</dbReference>
<dbReference type="Pfam" id="PF00149">
    <property type="entry name" value="Metallophos"/>
    <property type="match status" value="1"/>
</dbReference>
<keyword evidence="8" id="KW-1185">Reference proteome</keyword>
<dbReference type="SUPFAM" id="SSF56300">
    <property type="entry name" value="Metallo-dependent phosphatases"/>
    <property type="match status" value="1"/>
</dbReference>
<evidence type="ECO:0000256" key="3">
    <source>
        <dbReference type="ARBA" id="ARBA00023004"/>
    </source>
</evidence>
<dbReference type="InterPro" id="IPR026575">
    <property type="entry name" value="GpdQ/CpdA-like"/>
</dbReference>
<keyword evidence="3" id="KW-0408">Iron</keyword>
<dbReference type="OrthoDB" id="9784378at2"/>
<protein>
    <recommendedName>
        <fullName evidence="6">Calcineurin-like phosphoesterase domain-containing protein</fullName>
    </recommendedName>
</protein>
<name>A0A1W6YG67_9BORD</name>
<organism evidence="7 8">
    <name type="scientific">Bordetella genomosp. 8</name>
    <dbReference type="NCBI Taxonomy" id="1416806"/>
    <lineage>
        <taxon>Bacteria</taxon>
        <taxon>Pseudomonadati</taxon>
        <taxon>Pseudomonadota</taxon>
        <taxon>Betaproteobacteria</taxon>
        <taxon>Burkholderiales</taxon>
        <taxon>Alcaligenaceae</taxon>
        <taxon>Bordetella</taxon>
    </lineage>
</organism>
<evidence type="ECO:0000259" key="6">
    <source>
        <dbReference type="Pfam" id="PF00149"/>
    </source>
</evidence>
<gene>
    <name evidence="7" type="ORF">CAL12_00950</name>
</gene>